<name>A0A814STC6_9BILA</name>
<gene>
    <name evidence="2" type="ORF">JXQ802_LOCUS33917</name>
    <name evidence="1" type="ORF">PYM288_LOCUS22117</name>
</gene>
<reference evidence="1" key="1">
    <citation type="submission" date="2021-02" db="EMBL/GenBank/DDBJ databases">
        <authorList>
            <person name="Nowell W R."/>
        </authorList>
    </citation>
    <scope>NUCLEOTIDE SEQUENCE</scope>
</reference>
<protein>
    <submittedName>
        <fullName evidence="1">Uncharacterized protein</fullName>
    </submittedName>
</protein>
<dbReference type="Proteomes" id="UP000663854">
    <property type="component" value="Unassembled WGS sequence"/>
</dbReference>
<keyword evidence="4" id="KW-1185">Reference proteome</keyword>
<proteinExistence type="predicted"/>
<dbReference type="AlphaFoldDB" id="A0A814STC6"/>
<comment type="caution">
    <text evidence="1">The sequence shown here is derived from an EMBL/GenBank/DDBJ whole genome shotgun (WGS) entry which is preliminary data.</text>
</comment>
<evidence type="ECO:0000313" key="1">
    <source>
        <dbReference type="EMBL" id="CAF1148919.1"/>
    </source>
</evidence>
<evidence type="ECO:0000313" key="3">
    <source>
        <dbReference type="Proteomes" id="UP000663854"/>
    </source>
</evidence>
<dbReference type="EMBL" id="CAJNOH010000925">
    <property type="protein sequence ID" value="CAF1148919.1"/>
    <property type="molecule type" value="Genomic_DNA"/>
</dbReference>
<dbReference type="EMBL" id="CAJNOL010001581">
    <property type="protein sequence ID" value="CAF1385505.1"/>
    <property type="molecule type" value="Genomic_DNA"/>
</dbReference>
<organism evidence="1 3">
    <name type="scientific">Rotaria sordida</name>
    <dbReference type="NCBI Taxonomy" id="392033"/>
    <lineage>
        <taxon>Eukaryota</taxon>
        <taxon>Metazoa</taxon>
        <taxon>Spiralia</taxon>
        <taxon>Gnathifera</taxon>
        <taxon>Rotifera</taxon>
        <taxon>Eurotatoria</taxon>
        <taxon>Bdelloidea</taxon>
        <taxon>Philodinida</taxon>
        <taxon>Philodinidae</taxon>
        <taxon>Rotaria</taxon>
    </lineage>
</organism>
<evidence type="ECO:0000313" key="2">
    <source>
        <dbReference type="EMBL" id="CAF1385505.1"/>
    </source>
</evidence>
<dbReference type="Proteomes" id="UP000663870">
    <property type="component" value="Unassembled WGS sequence"/>
</dbReference>
<sequence length="72" mass="8332">MTSPLRKGDAFYIFHECVHIHGTELQYRCSLLVPNLIGVYREYIDKDEKLVSQCSKSVISFGHEIEIVTKMN</sequence>
<evidence type="ECO:0000313" key="4">
    <source>
        <dbReference type="Proteomes" id="UP000663870"/>
    </source>
</evidence>
<accession>A0A814STC6</accession>